<feature type="domain" description="PepSY" evidence="2">
    <location>
        <begin position="2"/>
        <end position="57"/>
    </location>
</feature>
<feature type="compositionally biased region" description="Basic and acidic residues" evidence="1">
    <location>
        <begin position="40"/>
        <end position="59"/>
    </location>
</feature>
<feature type="region of interest" description="Disordered" evidence="1">
    <location>
        <begin position="1"/>
        <end position="27"/>
    </location>
</feature>
<dbReference type="Pfam" id="PF03413">
    <property type="entry name" value="PepSY"/>
    <property type="match status" value="1"/>
</dbReference>
<keyword evidence="4" id="KW-1185">Reference proteome</keyword>
<dbReference type="Proteomes" id="UP000681340">
    <property type="component" value="Unassembled WGS sequence"/>
</dbReference>
<reference evidence="3" key="1">
    <citation type="submission" date="2021-03" db="EMBL/GenBank/DDBJ databases">
        <title>Whole genome shotgun sequence of Actinoplanes auranticolor NBRC 12245.</title>
        <authorList>
            <person name="Komaki H."/>
            <person name="Tamura T."/>
        </authorList>
    </citation>
    <scope>NUCLEOTIDE SEQUENCE</scope>
    <source>
        <strain evidence="3">NBRC 12245</strain>
    </source>
</reference>
<name>A0A919SSZ5_9ACTN</name>
<accession>A0A919SSZ5</accession>
<dbReference type="InterPro" id="IPR025711">
    <property type="entry name" value="PepSY"/>
</dbReference>
<gene>
    <name evidence="3" type="ORF">Aau02nite_78360</name>
</gene>
<feature type="region of interest" description="Disordered" evidence="1">
    <location>
        <begin position="39"/>
        <end position="88"/>
    </location>
</feature>
<protein>
    <recommendedName>
        <fullName evidence="2">PepSY domain-containing protein</fullName>
    </recommendedName>
</protein>
<evidence type="ECO:0000256" key="1">
    <source>
        <dbReference type="SAM" id="MobiDB-lite"/>
    </source>
</evidence>
<organism evidence="3 4">
    <name type="scientific">Actinoplanes auranticolor</name>
    <dbReference type="NCBI Taxonomy" id="47988"/>
    <lineage>
        <taxon>Bacteria</taxon>
        <taxon>Bacillati</taxon>
        <taxon>Actinomycetota</taxon>
        <taxon>Actinomycetes</taxon>
        <taxon>Micromonosporales</taxon>
        <taxon>Micromonosporaceae</taxon>
        <taxon>Actinoplanes</taxon>
    </lineage>
</organism>
<evidence type="ECO:0000313" key="4">
    <source>
        <dbReference type="Proteomes" id="UP000681340"/>
    </source>
</evidence>
<evidence type="ECO:0000259" key="2">
    <source>
        <dbReference type="Pfam" id="PF03413"/>
    </source>
</evidence>
<evidence type="ECO:0000313" key="3">
    <source>
        <dbReference type="EMBL" id="GIM77926.1"/>
    </source>
</evidence>
<proteinExistence type="predicted"/>
<comment type="caution">
    <text evidence="3">The sequence shown here is derived from an EMBL/GenBank/DDBJ whole genome shotgun (WGS) entry which is preliminary data.</text>
</comment>
<dbReference type="AlphaFoldDB" id="A0A919SSZ5"/>
<dbReference type="Gene3D" id="3.10.450.40">
    <property type="match status" value="1"/>
</dbReference>
<sequence>MDAAKEIAVKAAGGGQVTETERETEHGRAVWDIEVQAGPVEHDIDVDRATGEVLRHERETDDDSGSDDDSDDSSDDSDDDSDDDGSDD</sequence>
<dbReference type="EMBL" id="BOQL01000070">
    <property type="protein sequence ID" value="GIM77926.1"/>
    <property type="molecule type" value="Genomic_DNA"/>
</dbReference>
<feature type="compositionally biased region" description="Acidic residues" evidence="1">
    <location>
        <begin position="60"/>
        <end position="88"/>
    </location>
</feature>